<dbReference type="KEGG" id="goq:ACH46_16290"/>
<dbReference type="NCBIfam" id="TIGR00369">
    <property type="entry name" value="unchar_dom_1"/>
    <property type="match status" value="1"/>
</dbReference>
<dbReference type="AlphaFoldDB" id="A0A0N9NBG1"/>
<dbReference type="Proteomes" id="UP000063789">
    <property type="component" value="Chromosome"/>
</dbReference>
<keyword evidence="5" id="KW-1185">Reference proteome</keyword>
<reference evidence="4 5" key="2">
    <citation type="journal article" date="2017" name="Int. J. Syst. Evol. Microbiol.">
        <title>Gordonia phthalatica sp. nov., a di-n-butyl phthalate-degrading bacterium isolated from activated sludge.</title>
        <authorList>
            <person name="Jin D."/>
            <person name="Kong X."/>
            <person name="Jia M."/>
            <person name="Yu X."/>
            <person name="Wang X."/>
            <person name="Zhuang X."/>
            <person name="Deng Y."/>
            <person name="Bai Z."/>
        </authorList>
    </citation>
    <scope>NUCLEOTIDE SEQUENCE [LARGE SCALE GENOMIC DNA]</scope>
    <source>
        <strain evidence="4 5">QH-11</strain>
    </source>
</reference>
<proteinExistence type="inferred from homology"/>
<evidence type="ECO:0000313" key="4">
    <source>
        <dbReference type="EMBL" id="ALG85755.1"/>
    </source>
</evidence>
<dbReference type="STRING" id="1136941.ACH46_16290"/>
<protein>
    <submittedName>
        <fullName evidence="4">Thioesterase</fullName>
    </submittedName>
</protein>
<dbReference type="InterPro" id="IPR006683">
    <property type="entry name" value="Thioestr_dom"/>
</dbReference>
<dbReference type="RefSeq" id="WP_062393846.1">
    <property type="nucleotide sequence ID" value="NZ_CP011853.1"/>
</dbReference>
<evidence type="ECO:0000256" key="1">
    <source>
        <dbReference type="ARBA" id="ARBA00008324"/>
    </source>
</evidence>
<evidence type="ECO:0000313" key="5">
    <source>
        <dbReference type="Proteomes" id="UP000063789"/>
    </source>
</evidence>
<dbReference type="PANTHER" id="PTHR21660:SF1">
    <property type="entry name" value="ACYL-COENZYME A THIOESTERASE 13"/>
    <property type="match status" value="1"/>
</dbReference>
<dbReference type="PATRIC" id="fig|1136941.3.peg.3331"/>
<dbReference type="PANTHER" id="PTHR21660">
    <property type="entry name" value="THIOESTERASE SUPERFAMILY MEMBER-RELATED"/>
    <property type="match status" value="1"/>
</dbReference>
<dbReference type="SUPFAM" id="SSF54637">
    <property type="entry name" value="Thioesterase/thiol ester dehydrase-isomerase"/>
    <property type="match status" value="2"/>
</dbReference>
<feature type="domain" description="Thioesterase" evidence="3">
    <location>
        <begin position="212"/>
        <end position="289"/>
    </location>
</feature>
<dbReference type="InterPro" id="IPR003736">
    <property type="entry name" value="PAAI_dom"/>
</dbReference>
<dbReference type="Pfam" id="PF03061">
    <property type="entry name" value="4HBT"/>
    <property type="match status" value="1"/>
</dbReference>
<reference evidence="5" key="1">
    <citation type="submission" date="2015-06" db="EMBL/GenBank/DDBJ databases">
        <title>Complete genome sequence and metabolic analysis of phthalate degradation pathway in Gordonia sp. QH-11.</title>
        <authorList>
            <person name="Jin D."/>
            <person name="Kong X."/>
            <person name="Bai Z."/>
        </authorList>
    </citation>
    <scope>NUCLEOTIDE SEQUENCE [LARGE SCALE GENOMIC DNA]</scope>
    <source>
        <strain evidence="5">QH-11</strain>
    </source>
</reference>
<dbReference type="OrthoDB" id="9813282at2"/>
<dbReference type="InterPro" id="IPR029069">
    <property type="entry name" value="HotDog_dom_sf"/>
</dbReference>
<dbReference type="Gene3D" id="3.10.129.10">
    <property type="entry name" value="Hotdog Thioesterase"/>
    <property type="match status" value="2"/>
</dbReference>
<organism evidence="4 5">
    <name type="scientific">Gordonia phthalatica</name>
    <dbReference type="NCBI Taxonomy" id="1136941"/>
    <lineage>
        <taxon>Bacteria</taxon>
        <taxon>Bacillati</taxon>
        <taxon>Actinomycetota</taxon>
        <taxon>Actinomycetes</taxon>
        <taxon>Mycobacteriales</taxon>
        <taxon>Gordoniaceae</taxon>
        <taxon>Gordonia</taxon>
    </lineage>
</organism>
<dbReference type="CDD" id="cd03443">
    <property type="entry name" value="PaaI_thioesterase"/>
    <property type="match status" value="1"/>
</dbReference>
<name>A0A0N9NBG1_9ACTN</name>
<evidence type="ECO:0000256" key="2">
    <source>
        <dbReference type="ARBA" id="ARBA00022801"/>
    </source>
</evidence>
<sequence length="300" mass="31757">MTTYAESDATTDPFTAFAIGREPGDPTPAMTQLLGTDLTDHRGLIELPALTVLFDDLGGLPFFHADPETSSMQARLSMSMLHRPAADDVLRATARLAMSDAGYGSTTVEITRGDGAVLCVGTARNVRVGRPIVDATAADDFSLPDPVAPNTRPVVAPPDPELSGAEVVARLIDGTLPLGPIADLLGASVASTADDGTVSVEFTSEPWMANLMGTMHGGVIGAMLAQACSFGAQRNVRAHGAYQLIDFTCEFHRSPVVDGRRVRVEVTPVKLGRRLSIFDARMYDGEQLLGRATADARYDA</sequence>
<evidence type="ECO:0000259" key="3">
    <source>
        <dbReference type="Pfam" id="PF03061"/>
    </source>
</evidence>
<dbReference type="InterPro" id="IPR039298">
    <property type="entry name" value="ACOT13"/>
</dbReference>
<keyword evidence="2" id="KW-0378">Hydrolase</keyword>
<gene>
    <name evidence="4" type="ORF">ACH46_16290</name>
</gene>
<accession>A0A0N9NBG1</accession>
<dbReference type="EMBL" id="CP011853">
    <property type="protein sequence ID" value="ALG85755.1"/>
    <property type="molecule type" value="Genomic_DNA"/>
</dbReference>
<comment type="similarity">
    <text evidence="1">Belongs to the thioesterase PaaI family.</text>
</comment>
<dbReference type="GO" id="GO:0047617">
    <property type="term" value="F:fatty acyl-CoA hydrolase activity"/>
    <property type="evidence" value="ECO:0007669"/>
    <property type="project" value="InterPro"/>
</dbReference>